<sequence>MESESPPYFLQVLLQSNQSPLDSQIPAIRDLIASADAQLAALSLERQGFRRKDEEFLQQLAPLEKQISDIQKKRRTLQRKANDLDASMRVVEKRIRAQNSILSPIRRLPPELLCEIFQWAMLHGFTRRILRWKVAIAPWRLTHVCQAWRDAARACPRLWSTIEIDVPNGFESVVTQFLGDSDTNTEDSDAETDDSESWPGQPRHSLSMYFPKAGLDTQLHLAYPAPLDIIFNVGRFKKSSYLCELLRRLVCRSNRWARLTLNWTYDSETFSVLAGIKGQIASLRSLQLGLRGSDYWPSIFADIFSVAPRLRRVEATILAEISPSQFLLPQHQLTHLRLCTRSRRTLDILLLLADTLTHADLAVDEAESSSDAEDEFESESFPDAVELSKLQWLSLDNDSGMGCLIAPQLDSLKITGYAVNVHTILNRSKGQLKSLSFNGAATPKVLDSLVQRAHILAHLWVRFPLDEEGKSLLSALIRSVSDGVCPNLCLLEVDYSPFCSPRSKGEDTDFEMICDTVESCWNVAKDTRTLRSVRFPMSICPLPILERFDRMRLEGLDVSEGSAIQGDEEF</sequence>
<dbReference type="Proteomes" id="UP001362999">
    <property type="component" value="Unassembled WGS sequence"/>
</dbReference>
<name>A0AAV9ZCT7_9AGAR</name>
<comment type="caution">
    <text evidence="3">The sequence shown here is derived from an EMBL/GenBank/DDBJ whole genome shotgun (WGS) entry which is preliminary data.</text>
</comment>
<dbReference type="AlphaFoldDB" id="A0AAV9ZCT7"/>
<feature type="region of interest" description="Disordered" evidence="2">
    <location>
        <begin position="181"/>
        <end position="202"/>
    </location>
</feature>
<keyword evidence="4" id="KW-1185">Reference proteome</keyword>
<reference evidence="3 4" key="1">
    <citation type="journal article" date="2024" name="J Genomics">
        <title>Draft genome sequencing and assembly of Favolaschia claudopus CIRM-BRFM 2984 isolated from oak limbs.</title>
        <authorList>
            <person name="Navarro D."/>
            <person name="Drula E."/>
            <person name="Chaduli D."/>
            <person name="Cazenave R."/>
            <person name="Ahrendt S."/>
            <person name="Wang J."/>
            <person name="Lipzen A."/>
            <person name="Daum C."/>
            <person name="Barry K."/>
            <person name="Grigoriev I.V."/>
            <person name="Favel A."/>
            <person name="Rosso M.N."/>
            <person name="Martin F."/>
        </authorList>
    </citation>
    <scope>NUCLEOTIDE SEQUENCE [LARGE SCALE GENOMIC DNA]</scope>
    <source>
        <strain evidence="3 4">CIRM-BRFM 2984</strain>
    </source>
</reference>
<evidence type="ECO:0000313" key="3">
    <source>
        <dbReference type="EMBL" id="KAK6978031.1"/>
    </source>
</evidence>
<proteinExistence type="predicted"/>
<evidence type="ECO:0000256" key="1">
    <source>
        <dbReference type="SAM" id="Coils"/>
    </source>
</evidence>
<accession>A0AAV9ZCT7</accession>
<evidence type="ECO:0000313" key="4">
    <source>
        <dbReference type="Proteomes" id="UP001362999"/>
    </source>
</evidence>
<dbReference type="EMBL" id="JAWWNJ010000162">
    <property type="protein sequence ID" value="KAK6978031.1"/>
    <property type="molecule type" value="Genomic_DNA"/>
</dbReference>
<evidence type="ECO:0008006" key="5">
    <source>
        <dbReference type="Google" id="ProtNLM"/>
    </source>
</evidence>
<keyword evidence="1" id="KW-0175">Coiled coil</keyword>
<evidence type="ECO:0000256" key="2">
    <source>
        <dbReference type="SAM" id="MobiDB-lite"/>
    </source>
</evidence>
<feature type="compositionally biased region" description="Acidic residues" evidence="2">
    <location>
        <begin position="183"/>
        <end position="196"/>
    </location>
</feature>
<gene>
    <name evidence="3" type="ORF">R3P38DRAFT_3120494</name>
</gene>
<feature type="coiled-coil region" evidence="1">
    <location>
        <begin position="60"/>
        <end position="94"/>
    </location>
</feature>
<protein>
    <recommendedName>
        <fullName evidence="5">F-box domain-containing protein</fullName>
    </recommendedName>
</protein>
<organism evidence="3 4">
    <name type="scientific">Favolaschia claudopus</name>
    <dbReference type="NCBI Taxonomy" id="2862362"/>
    <lineage>
        <taxon>Eukaryota</taxon>
        <taxon>Fungi</taxon>
        <taxon>Dikarya</taxon>
        <taxon>Basidiomycota</taxon>
        <taxon>Agaricomycotina</taxon>
        <taxon>Agaricomycetes</taxon>
        <taxon>Agaricomycetidae</taxon>
        <taxon>Agaricales</taxon>
        <taxon>Marasmiineae</taxon>
        <taxon>Mycenaceae</taxon>
        <taxon>Favolaschia</taxon>
    </lineage>
</organism>